<protein>
    <submittedName>
        <fullName evidence="1">Cyclase family protein</fullName>
    </submittedName>
</protein>
<dbReference type="Proteomes" id="UP001501266">
    <property type="component" value="Unassembled WGS sequence"/>
</dbReference>
<accession>A0ABN1YUG7</accession>
<dbReference type="InterPro" id="IPR007325">
    <property type="entry name" value="KFase/CYL"/>
</dbReference>
<organism evidence="1 2">
    <name type="scientific">Agrococcus citreus</name>
    <dbReference type="NCBI Taxonomy" id="84643"/>
    <lineage>
        <taxon>Bacteria</taxon>
        <taxon>Bacillati</taxon>
        <taxon>Actinomycetota</taxon>
        <taxon>Actinomycetes</taxon>
        <taxon>Micrococcales</taxon>
        <taxon>Microbacteriaceae</taxon>
        <taxon>Agrococcus</taxon>
    </lineage>
</organism>
<dbReference type="PANTHER" id="PTHR31118">
    <property type="entry name" value="CYCLASE-LIKE PROTEIN 2"/>
    <property type="match status" value="1"/>
</dbReference>
<evidence type="ECO:0000313" key="2">
    <source>
        <dbReference type="Proteomes" id="UP001501266"/>
    </source>
</evidence>
<proteinExistence type="predicted"/>
<dbReference type="InterPro" id="IPR037175">
    <property type="entry name" value="KFase_sf"/>
</dbReference>
<keyword evidence="2" id="KW-1185">Reference proteome</keyword>
<sequence>MIVDLSHPIATGMPVYPGDPEVATAPATSIAMDGFAVTALALGTHSGTHVDAPSHSVEGGTAIDEIDPARLMGRARILRVSVGDGETIGVAGLEEQLRAWDGERIALVHTGWDAHWGTARMLQHPAVSIELADALLALGVDVLGVDTLSPDLSDLASGDSTDEPASLPVHERWLGSGGLIIENLRGLDGVPGETCELIALPLRLAGLDGSPVRAIARVTPRDQH</sequence>
<evidence type="ECO:0000313" key="1">
    <source>
        <dbReference type="EMBL" id="GAA1422812.1"/>
    </source>
</evidence>
<reference evidence="1 2" key="1">
    <citation type="journal article" date="2019" name="Int. J. Syst. Evol. Microbiol.">
        <title>The Global Catalogue of Microorganisms (GCM) 10K type strain sequencing project: providing services to taxonomists for standard genome sequencing and annotation.</title>
        <authorList>
            <consortium name="The Broad Institute Genomics Platform"/>
            <consortium name="The Broad Institute Genome Sequencing Center for Infectious Disease"/>
            <person name="Wu L."/>
            <person name="Ma J."/>
        </authorList>
    </citation>
    <scope>NUCLEOTIDE SEQUENCE [LARGE SCALE GENOMIC DNA]</scope>
    <source>
        <strain evidence="1 2">JCM 12398</strain>
    </source>
</reference>
<dbReference type="SUPFAM" id="SSF102198">
    <property type="entry name" value="Putative cyclase"/>
    <property type="match status" value="1"/>
</dbReference>
<dbReference type="PANTHER" id="PTHR31118:SF32">
    <property type="entry name" value="KYNURENINE FORMAMIDASE"/>
    <property type="match status" value="1"/>
</dbReference>
<dbReference type="Gene3D" id="3.50.30.50">
    <property type="entry name" value="Putative cyclase"/>
    <property type="match status" value="1"/>
</dbReference>
<name>A0ABN1YUG7_9MICO</name>
<dbReference type="Pfam" id="PF04199">
    <property type="entry name" value="Cyclase"/>
    <property type="match status" value="1"/>
</dbReference>
<dbReference type="RefSeq" id="WP_343919226.1">
    <property type="nucleotide sequence ID" value="NZ_BAAAKK010000004.1"/>
</dbReference>
<dbReference type="EMBL" id="BAAAKK010000004">
    <property type="protein sequence ID" value="GAA1422812.1"/>
    <property type="molecule type" value="Genomic_DNA"/>
</dbReference>
<comment type="caution">
    <text evidence="1">The sequence shown here is derived from an EMBL/GenBank/DDBJ whole genome shotgun (WGS) entry which is preliminary data.</text>
</comment>
<gene>
    <name evidence="1" type="ORF">GCM10009640_16160</name>
</gene>